<feature type="compositionally biased region" description="Basic and acidic residues" evidence="1">
    <location>
        <begin position="751"/>
        <end position="760"/>
    </location>
</feature>
<comment type="caution">
    <text evidence="2">The sequence shown here is derived from an EMBL/GenBank/DDBJ whole genome shotgun (WGS) entry which is preliminary data.</text>
</comment>
<sequence>MSPICFSGNSNGREKNNSGVLSKVEAGIAEWDCVRHEVASSRRRTYYSNAHSEVFHRPVCRGFATSTFGSDVTTLRACQLTSHREGMTTELGDLICVKDRGLQVQTTRSRKCSRPRLLSWSLPYFSVLRAIHCITDAIMAFGGPALGPLISGFIEHDAGWHTSAQENCPRQPATSLLRPATAKPTHWRSQGDVMSLSVEQLVTLPPHPFATTYHQLSLDKADPVVSRSLGFACLIFFNPRYLWSDLLFFILLPILTATVWCFCCGRDCNATEYDRRGMQVAESEARGAARDTRTSGSSGWYRAVSRGLKLGKNGVFCDETRPADTRQFSGATSRAGFFTGMKNRARLVAPDIVWYANGTSGGSRRRRRNQSASESGSAAGSNGTSTAANSRRQDQDDPMDLDSEKEPDRHDQNGDDDEMHGSQENHDPPGHDPNGSDEDPRPPSPTDNRFAMPSSAIEDIENANKFIKALEILCTKFQCSTLTNDELSTSSSPSTMPPCKPTTPFETRYSVATQTTPFFPTTLTSSAVLSQNSCSREVRPCEEVVIREYLDLEFGSDVADSWGGSVVRWARLRLPNSQIARSLWIEQYMTQLRTARMVKIQIDADPAALAEILFFFILQVGDSDEDSEQYLASFFGPPDTDLLDLSSNAYWSFKHLRDADLRVFDVTSILSCVTMAPDHQYVIHRSDGSEIDRWFLFEKPRLKQYRGPGQPRKVTVSGGRAFGSSAGAARRRDGVRRVAGAKGGCASGKQEAGKQLRAEEGNGSERVAERRRRRKEAGRAPAARTNSTTTELKLTPVGKRLRRGPAHPTQSWSEG</sequence>
<evidence type="ECO:0000313" key="2">
    <source>
        <dbReference type="EMBL" id="KAK7013933.1"/>
    </source>
</evidence>
<keyword evidence="3" id="KW-1185">Reference proteome</keyword>
<dbReference type="AlphaFoldDB" id="A0AAW0AMA2"/>
<organism evidence="2 3">
    <name type="scientific">Favolaschia claudopus</name>
    <dbReference type="NCBI Taxonomy" id="2862362"/>
    <lineage>
        <taxon>Eukaryota</taxon>
        <taxon>Fungi</taxon>
        <taxon>Dikarya</taxon>
        <taxon>Basidiomycota</taxon>
        <taxon>Agaricomycotina</taxon>
        <taxon>Agaricomycetes</taxon>
        <taxon>Agaricomycetidae</taxon>
        <taxon>Agaricales</taxon>
        <taxon>Marasmiineae</taxon>
        <taxon>Mycenaceae</taxon>
        <taxon>Favolaschia</taxon>
    </lineage>
</organism>
<feature type="region of interest" description="Disordered" evidence="1">
    <location>
        <begin position="356"/>
        <end position="451"/>
    </location>
</feature>
<feature type="compositionally biased region" description="Low complexity" evidence="1">
    <location>
        <begin position="716"/>
        <end position="728"/>
    </location>
</feature>
<feature type="compositionally biased region" description="Low complexity" evidence="1">
    <location>
        <begin position="371"/>
        <end position="390"/>
    </location>
</feature>
<feature type="compositionally biased region" description="Basic and acidic residues" evidence="1">
    <location>
        <begin position="402"/>
        <end position="430"/>
    </location>
</feature>
<protein>
    <submittedName>
        <fullName evidence="2">Uncharacterized protein</fullName>
    </submittedName>
</protein>
<name>A0AAW0AMA2_9AGAR</name>
<dbReference type="Proteomes" id="UP001362999">
    <property type="component" value="Unassembled WGS sequence"/>
</dbReference>
<accession>A0AAW0AMA2</accession>
<feature type="region of interest" description="Disordered" evidence="1">
    <location>
        <begin position="706"/>
        <end position="815"/>
    </location>
</feature>
<evidence type="ECO:0000313" key="3">
    <source>
        <dbReference type="Proteomes" id="UP001362999"/>
    </source>
</evidence>
<evidence type="ECO:0000256" key="1">
    <source>
        <dbReference type="SAM" id="MobiDB-lite"/>
    </source>
</evidence>
<dbReference type="EMBL" id="JAWWNJ010000058">
    <property type="protein sequence ID" value="KAK7013933.1"/>
    <property type="molecule type" value="Genomic_DNA"/>
</dbReference>
<gene>
    <name evidence="2" type="ORF">R3P38DRAFT_3575391</name>
</gene>
<reference evidence="2 3" key="1">
    <citation type="journal article" date="2024" name="J Genomics">
        <title>Draft genome sequencing and assembly of Favolaschia claudopus CIRM-BRFM 2984 isolated from oak limbs.</title>
        <authorList>
            <person name="Navarro D."/>
            <person name="Drula E."/>
            <person name="Chaduli D."/>
            <person name="Cazenave R."/>
            <person name="Ahrendt S."/>
            <person name="Wang J."/>
            <person name="Lipzen A."/>
            <person name="Daum C."/>
            <person name="Barry K."/>
            <person name="Grigoriev I.V."/>
            <person name="Favel A."/>
            <person name="Rosso M.N."/>
            <person name="Martin F."/>
        </authorList>
    </citation>
    <scope>NUCLEOTIDE SEQUENCE [LARGE SCALE GENOMIC DNA]</scope>
    <source>
        <strain evidence="2 3">CIRM-BRFM 2984</strain>
    </source>
</reference>
<proteinExistence type="predicted"/>